<keyword evidence="3" id="KW-1185">Reference proteome</keyword>
<comment type="caution">
    <text evidence="2">The sequence shown here is derived from an EMBL/GenBank/DDBJ whole genome shotgun (WGS) entry which is preliminary data.</text>
</comment>
<dbReference type="AlphaFoldDB" id="A0A392VIY6"/>
<proteinExistence type="predicted"/>
<name>A0A392VIY6_9FABA</name>
<sequence>TDDDLESETDEMEGDGDEAGE</sequence>
<reference evidence="2 3" key="1">
    <citation type="journal article" date="2018" name="Front. Plant Sci.">
        <title>Red Clover (Trifolium pratense) and Zigzag Clover (T. medium) - A Picture of Genomic Similarities and Differences.</title>
        <authorList>
            <person name="Dluhosova J."/>
            <person name="Istvanek J."/>
            <person name="Nedelnik J."/>
            <person name="Repkova J."/>
        </authorList>
    </citation>
    <scope>NUCLEOTIDE SEQUENCE [LARGE SCALE GENOMIC DNA]</scope>
    <source>
        <strain evidence="3">cv. 10/8</strain>
        <tissue evidence="2">Leaf</tissue>
    </source>
</reference>
<evidence type="ECO:0000313" key="3">
    <source>
        <dbReference type="Proteomes" id="UP000265520"/>
    </source>
</evidence>
<feature type="non-terminal residue" evidence="2">
    <location>
        <position position="1"/>
    </location>
</feature>
<dbReference type="Proteomes" id="UP000265520">
    <property type="component" value="Unassembled WGS sequence"/>
</dbReference>
<feature type="region of interest" description="Disordered" evidence="1">
    <location>
        <begin position="1"/>
        <end position="21"/>
    </location>
</feature>
<protein>
    <submittedName>
        <fullName evidence="2">Uncharacterized protein</fullName>
    </submittedName>
</protein>
<evidence type="ECO:0000313" key="2">
    <source>
        <dbReference type="EMBL" id="MCI87887.1"/>
    </source>
</evidence>
<dbReference type="EMBL" id="LXQA011177994">
    <property type="protein sequence ID" value="MCI87887.1"/>
    <property type="molecule type" value="Genomic_DNA"/>
</dbReference>
<organism evidence="2 3">
    <name type="scientific">Trifolium medium</name>
    <dbReference type="NCBI Taxonomy" id="97028"/>
    <lineage>
        <taxon>Eukaryota</taxon>
        <taxon>Viridiplantae</taxon>
        <taxon>Streptophyta</taxon>
        <taxon>Embryophyta</taxon>
        <taxon>Tracheophyta</taxon>
        <taxon>Spermatophyta</taxon>
        <taxon>Magnoliopsida</taxon>
        <taxon>eudicotyledons</taxon>
        <taxon>Gunneridae</taxon>
        <taxon>Pentapetalae</taxon>
        <taxon>rosids</taxon>
        <taxon>fabids</taxon>
        <taxon>Fabales</taxon>
        <taxon>Fabaceae</taxon>
        <taxon>Papilionoideae</taxon>
        <taxon>50 kb inversion clade</taxon>
        <taxon>NPAAA clade</taxon>
        <taxon>Hologalegina</taxon>
        <taxon>IRL clade</taxon>
        <taxon>Trifolieae</taxon>
        <taxon>Trifolium</taxon>
    </lineage>
</organism>
<accession>A0A392VIY6</accession>
<evidence type="ECO:0000256" key="1">
    <source>
        <dbReference type="SAM" id="MobiDB-lite"/>
    </source>
</evidence>